<evidence type="ECO:0000256" key="4">
    <source>
        <dbReference type="PROSITE-ProRule" id="PRU00175"/>
    </source>
</evidence>
<dbReference type="PROSITE" id="PS00028">
    <property type="entry name" value="ZINC_FINGER_C2H2_1"/>
    <property type="match status" value="1"/>
</dbReference>
<dbReference type="OrthoDB" id="6105938at2759"/>
<evidence type="ECO:0000313" key="7">
    <source>
        <dbReference type="Proteomes" id="UP001152320"/>
    </source>
</evidence>
<dbReference type="InterPro" id="IPR049627">
    <property type="entry name" value="SLX8"/>
</dbReference>
<evidence type="ECO:0000256" key="3">
    <source>
        <dbReference type="ARBA" id="ARBA00022833"/>
    </source>
</evidence>
<accession>A0A9Q1H1R8</accession>
<evidence type="ECO:0000256" key="2">
    <source>
        <dbReference type="ARBA" id="ARBA00022771"/>
    </source>
</evidence>
<protein>
    <submittedName>
        <fullName evidence="6">E3 ubiquitin-protein ligase RING1</fullName>
    </submittedName>
</protein>
<sequence>MENRDNAASVADLIAIPISALGDDLNCPICWTEIKTAVITHCGHRFCEECIQKSISAWKKCPVCNKGLAKSELIHDKGFDNLIRVIEEQKKEAATTYFNQIAAKAEGELRQDGCLNIVNASIQPVLQKHLKKSLLEFELYSQQLQRELSEQTLLSLQKSGNGDVAFSPPHEILQNCLSSVVDAYDRFLTENLPPLSLLPVTVEVRIHGKDIKLPPFQFEPSTSLEELYKAVGDHLSVRADPVVQFRRNEISFILARPSAGVVCLTPELLTKLILDQSSDNYSVTTAPLVIMAEKSLPRLMYNVSPGSEVIIYGNLKFASEMPKQCFVKVFRKDAGIKMDYFACKDCKLKWICKPCKESCHVGHDLQTHVKGHAPSWPCCYCRKNRCALSEGQSS</sequence>
<organism evidence="6 7">
    <name type="scientific">Holothuria leucospilota</name>
    <name type="common">Black long sea cucumber</name>
    <name type="synonym">Mertensiothuria leucospilota</name>
    <dbReference type="NCBI Taxonomy" id="206669"/>
    <lineage>
        <taxon>Eukaryota</taxon>
        <taxon>Metazoa</taxon>
        <taxon>Echinodermata</taxon>
        <taxon>Eleutherozoa</taxon>
        <taxon>Echinozoa</taxon>
        <taxon>Holothuroidea</taxon>
        <taxon>Aspidochirotacea</taxon>
        <taxon>Aspidochirotida</taxon>
        <taxon>Holothuriidae</taxon>
        <taxon>Holothuria</taxon>
    </lineage>
</organism>
<keyword evidence="1" id="KW-0479">Metal-binding</keyword>
<evidence type="ECO:0000256" key="1">
    <source>
        <dbReference type="ARBA" id="ARBA00022723"/>
    </source>
</evidence>
<evidence type="ECO:0000313" key="6">
    <source>
        <dbReference type="EMBL" id="KAJ8028876.1"/>
    </source>
</evidence>
<dbReference type="SUPFAM" id="SSF57850">
    <property type="entry name" value="RING/U-box"/>
    <property type="match status" value="1"/>
</dbReference>
<dbReference type="GO" id="GO:0140082">
    <property type="term" value="F:SUMO-ubiquitin ligase activity"/>
    <property type="evidence" value="ECO:0007669"/>
    <property type="project" value="TreeGrafter"/>
</dbReference>
<dbReference type="Pfam" id="PF13923">
    <property type="entry name" value="zf-C3HC4_2"/>
    <property type="match status" value="1"/>
</dbReference>
<dbReference type="Gene3D" id="3.30.40.10">
    <property type="entry name" value="Zinc/RING finger domain, C3HC4 (zinc finger)"/>
    <property type="match status" value="1"/>
</dbReference>
<keyword evidence="3" id="KW-0862">Zinc</keyword>
<gene>
    <name evidence="6" type="ORF">HOLleu_28124</name>
</gene>
<dbReference type="InterPro" id="IPR013083">
    <property type="entry name" value="Znf_RING/FYVE/PHD"/>
</dbReference>
<dbReference type="GO" id="GO:0032183">
    <property type="term" value="F:SUMO binding"/>
    <property type="evidence" value="ECO:0007669"/>
    <property type="project" value="TreeGrafter"/>
</dbReference>
<keyword evidence="7" id="KW-1185">Reference proteome</keyword>
<keyword evidence="2 4" id="KW-0863">Zinc-finger</keyword>
<dbReference type="InterPro" id="IPR017907">
    <property type="entry name" value="Znf_RING_CS"/>
</dbReference>
<dbReference type="SMART" id="SM00184">
    <property type="entry name" value="RING"/>
    <property type="match status" value="1"/>
</dbReference>
<feature type="domain" description="RING-type" evidence="5">
    <location>
        <begin position="27"/>
        <end position="65"/>
    </location>
</feature>
<dbReference type="InterPro" id="IPR001841">
    <property type="entry name" value="Znf_RING"/>
</dbReference>
<dbReference type="GO" id="GO:0033768">
    <property type="term" value="C:SUMO-targeted ubiquitin ligase complex"/>
    <property type="evidence" value="ECO:0007669"/>
    <property type="project" value="TreeGrafter"/>
</dbReference>
<evidence type="ECO:0000259" key="5">
    <source>
        <dbReference type="PROSITE" id="PS50089"/>
    </source>
</evidence>
<dbReference type="GO" id="GO:0008270">
    <property type="term" value="F:zinc ion binding"/>
    <property type="evidence" value="ECO:0007669"/>
    <property type="project" value="UniProtKB-KW"/>
</dbReference>
<proteinExistence type="predicted"/>
<comment type="caution">
    <text evidence="6">The sequence shown here is derived from an EMBL/GenBank/DDBJ whole genome shotgun (WGS) entry which is preliminary data.</text>
</comment>
<dbReference type="PANTHER" id="PTHR47094">
    <property type="entry name" value="ELFLESS, ISOFORM B"/>
    <property type="match status" value="1"/>
</dbReference>
<dbReference type="Proteomes" id="UP001152320">
    <property type="component" value="Chromosome 14"/>
</dbReference>
<dbReference type="PROSITE" id="PS50089">
    <property type="entry name" value="ZF_RING_2"/>
    <property type="match status" value="1"/>
</dbReference>
<dbReference type="EMBL" id="JAIZAY010000014">
    <property type="protein sequence ID" value="KAJ8028876.1"/>
    <property type="molecule type" value="Genomic_DNA"/>
</dbReference>
<dbReference type="AlphaFoldDB" id="A0A9Q1H1R8"/>
<name>A0A9Q1H1R8_HOLLE</name>
<dbReference type="GO" id="GO:0061630">
    <property type="term" value="F:ubiquitin protein ligase activity"/>
    <property type="evidence" value="ECO:0007669"/>
    <property type="project" value="InterPro"/>
</dbReference>
<dbReference type="GO" id="GO:0006511">
    <property type="term" value="P:ubiquitin-dependent protein catabolic process"/>
    <property type="evidence" value="ECO:0007669"/>
    <property type="project" value="TreeGrafter"/>
</dbReference>
<dbReference type="PANTHER" id="PTHR47094:SF1">
    <property type="entry name" value="RING-TYPE E3 UBIQUITIN TRANSFERASE"/>
    <property type="match status" value="1"/>
</dbReference>
<dbReference type="PROSITE" id="PS00518">
    <property type="entry name" value="ZF_RING_1"/>
    <property type="match status" value="1"/>
</dbReference>
<dbReference type="InterPro" id="IPR013087">
    <property type="entry name" value="Znf_C2H2_type"/>
</dbReference>
<reference evidence="6" key="1">
    <citation type="submission" date="2021-10" db="EMBL/GenBank/DDBJ databases">
        <title>Tropical sea cucumber genome reveals ecological adaptation and Cuvierian tubules defense mechanism.</title>
        <authorList>
            <person name="Chen T."/>
        </authorList>
    </citation>
    <scope>NUCLEOTIDE SEQUENCE</scope>
    <source>
        <strain evidence="6">Nanhai2018</strain>
        <tissue evidence="6">Muscle</tissue>
    </source>
</reference>